<dbReference type="PANTHER" id="PTHR46551:SF1">
    <property type="entry name" value="SAP DOMAIN-CONTAINING RIBONUCLEOPROTEIN"/>
    <property type="match status" value="1"/>
</dbReference>
<proteinExistence type="inferred from homology"/>
<dbReference type="InterPro" id="IPR052240">
    <property type="entry name" value="SAP_domain_ribonucleoprotein"/>
</dbReference>
<keyword evidence="1" id="KW-0597">Phosphoprotein</keyword>
<organism evidence="5">
    <name type="scientific">Mesocestoides corti</name>
    <name type="common">Flatworm</name>
    <dbReference type="NCBI Taxonomy" id="53468"/>
    <lineage>
        <taxon>Eukaryota</taxon>
        <taxon>Metazoa</taxon>
        <taxon>Spiralia</taxon>
        <taxon>Lophotrochozoa</taxon>
        <taxon>Platyhelminthes</taxon>
        <taxon>Cestoda</taxon>
        <taxon>Eucestoda</taxon>
        <taxon>Cyclophyllidea</taxon>
        <taxon>Mesocestoididae</taxon>
        <taxon>Mesocestoides</taxon>
    </lineage>
</organism>
<dbReference type="InterPro" id="IPR036361">
    <property type="entry name" value="SAP_dom_sf"/>
</dbReference>
<protein>
    <submittedName>
        <fullName evidence="5">SAP domain-containing protein</fullName>
    </submittedName>
</protein>
<dbReference type="Pfam" id="PF18592">
    <property type="entry name" value="Tho1_MOS11_C"/>
    <property type="match status" value="1"/>
</dbReference>
<reference evidence="5" key="1">
    <citation type="submission" date="2019-11" db="UniProtKB">
        <authorList>
            <consortium name="WormBaseParasite"/>
        </authorList>
    </citation>
    <scope>IDENTIFICATION</scope>
</reference>
<feature type="region of interest" description="Disordered" evidence="3">
    <location>
        <begin position="52"/>
        <end position="270"/>
    </location>
</feature>
<name>A0A5K3EWI7_MESCO</name>
<evidence type="ECO:0000313" key="5">
    <source>
        <dbReference type="WBParaSite" id="MCU_003197-RA"/>
    </source>
</evidence>
<evidence type="ECO:0000259" key="4">
    <source>
        <dbReference type="PROSITE" id="PS50800"/>
    </source>
</evidence>
<dbReference type="SUPFAM" id="SSF68906">
    <property type="entry name" value="SAP domain"/>
    <property type="match status" value="1"/>
</dbReference>
<comment type="similarity">
    <text evidence="2">Belongs to the SAP domain-containing ribonucleoprotein family.</text>
</comment>
<dbReference type="PROSITE" id="PS50800">
    <property type="entry name" value="SAP"/>
    <property type="match status" value="1"/>
</dbReference>
<feature type="compositionally biased region" description="Basic and acidic residues" evidence="3">
    <location>
        <begin position="166"/>
        <end position="177"/>
    </location>
</feature>
<dbReference type="GO" id="GO:0016973">
    <property type="term" value="P:poly(A)+ mRNA export from nucleus"/>
    <property type="evidence" value="ECO:0007669"/>
    <property type="project" value="TreeGrafter"/>
</dbReference>
<sequence>MSSKSEAGLKKMKLVELKKMCADLALSTSGSKQELVDRILCHDAEKPLVTVQPDEEAELLDNDSDVDEAPTGLAAGSLDEDIAAEDEDEVGVTLCAKPQQGGKRAAMPDSIKGSSPAKVAAVDEDQNNKPSTDPPVPVVAPKATQDEVATHRKRPSGGSSNPNGRVLDEEKKLERARRFGLPVNPNPKSHAERLQARAARFGESAVTNSANGTKSSSVEEMEERKRRRLEKFGPVSAATDDESEKKAQRAARFGLPTKPTSGAISTDPEVLRKRAERFGLNTLN</sequence>
<dbReference type="Pfam" id="PF02037">
    <property type="entry name" value="SAP"/>
    <property type="match status" value="1"/>
</dbReference>
<accession>A0A5K3EWI7</accession>
<dbReference type="GO" id="GO:0005634">
    <property type="term" value="C:nucleus"/>
    <property type="evidence" value="ECO:0007669"/>
    <property type="project" value="TreeGrafter"/>
</dbReference>
<dbReference type="InterPro" id="IPR040746">
    <property type="entry name" value="THO1_MOS11_C"/>
</dbReference>
<feature type="domain" description="SAP" evidence="4">
    <location>
        <begin position="9"/>
        <end position="43"/>
    </location>
</feature>
<dbReference type="SMART" id="SM00513">
    <property type="entry name" value="SAP"/>
    <property type="match status" value="1"/>
</dbReference>
<dbReference type="AlphaFoldDB" id="A0A5K3EWI7"/>
<dbReference type="PANTHER" id="PTHR46551">
    <property type="entry name" value="SAP DOMAIN-CONTAINING RIBONUCLEOPROTEIN"/>
    <property type="match status" value="1"/>
</dbReference>
<dbReference type="WBParaSite" id="MCU_003197-RA">
    <property type="protein sequence ID" value="MCU_003197-RA"/>
    <property type="gene ID" value="MCU_003197"/>
</dbReference>
<evidence type="ECO:0000256" key="1">
    <source>
        <dbReference type="ARBA" id="ARBA00022553"/>
    </source>
</evidence>
<dbReference type="InterPro" id="IPR003034">
    <property type="entry name" value="SAP_dom"/>
</dbReference>
<evidence type="ECO:0000256" key="3">
    <source>
        <dbReference type="SAM" id="MobiDB-lite"/>
    </source>
</evidence>
<feature type="compositionally biased region" description="Acidic residues" evidence="3">
    <location>
        <begin position="53"/>
        <end position="68"/>
    </location>
</feature>
<dbReference type="Gene3D" id="1.10.720.30">
    <property type="entry name" value="SAP domain"/>
    <property type="match status" value="1"/>
</dbReference>
<evidence type="ECO:0000256" key="2">
    <source>
        <dbReference type="ARBA" id="ARBA00046328"/>
    </source>
</evidence>
<feature type="compositionally biased region" description="Acidic residues" evidence="3">
    <location>
        <begin position="78"/>
        <end position="90"/>
    </location>
</feature>